<dbReference type="Proteomes" id="UP001595868">
    <property type="component" value="Unassembled WGS sequence"/>
</dbReference>
<keyword evidence="2" id="KW-1185">Reference proteome</keyword>
<name>A0ABV8KMA3_9ACTN</name>
<evidence type="ECO:0000313" key="2">
    <source>
        <dbReference type="Proteomes" id="UP001595868"/>
    </source>
</evidence>
<reference evidence="2" key="1">
    <citation type="journal article" date="2019" name="Int. J. Syst. Evol. Microbiol.">
        <title>The Global Catalogue of Microorganisms (GCM) 10K type strain sequencing project: providing services to taxonomists for standard genome sequencing and annotation.</title>
        <authorList>
            <consortium name="The Broad Institute Genomics Platform"/>
            <consortium name="The Broad Institute Genome Sequencing Center for Infectious Disease"/>
            <person name="Wu L."/>
            <person name="Ma J."/>
        </authorList>
    </citation>
    <scope>NUCLEOTIDE SEQUENCE [LARGE SCALE GENOMIC DNA]</scope>
    <source>
        <strain evidence="2">2902at01</strain>
    </source>
</reference>
<gene>
    <name evidence="1" type="ORF">ACFOX0_12185</name>
</gene>
<evidence type="ECO:0000313" key="1">
    <source>
        <dbReference type="EMBL" id="MFC4106691.1"/>
    </source>
</evidence>
<comment type="caution">
    <text evidence="1">The sequence shown here is derived from an EMBL/GenBank/DDBJ whole genome shotgun (WGS) entry which is preliminary data.</text>
</comment>
<sequence length="291" mass="32869">MESKDEHFRDVPWSREPRYVRRLREDATRVSSVPRALYAQFRRARIQVRIIGDVSVWSRPGQACLLVGDHRDRFELAPLFAMLGSCGRSDVHIIAKSYSMSAAIIRAAGRAAEGIVLPVDPGTLAGDRPIVLNRDLPQRVRLGRQALTRAALREANRRTIARAAELLVAGHLVTLFPCGAVTSALRSPWRPGLGRLIKQLEPEQRIEVHIVLFRFDDFAPTRLVRRLLLDSHDVRPRRPLPLTLRIGAQGSVHEMLGAEAPIDLLTAEEITERLRRRYQGVFGRFQPGLDR</sequence>
<accession>A0ABV8KMA3</accession>
<evidence type="ECO:0008006" key="3">
    <source>
        <dbReference type="Google" id="ProtNLM"/>
    </source>
</evidence>
<proteinExistence type="predicted"/>
<dbReference type="EMBL" id="JBHSBN010000006">
    <property type="protein sequence ID" value="MFC4106691.1"/>
    <property type="molecule type" value="Genomic_DNA"/>
</dbReference>
<protein>
    <recommendedName>
        <fullName evidence="3">Phospholipid/glycerol acyltransferase domain-containing protein</fullName>
    </recommendedName>
</protein>
<organism evidence="1 2">
    <name type="scientific">Micromonospora zhanjiangensis</name>
    <dbReference type="NCBI Taxonomy" id="1522057"/>
    <lineage>
        <taxon>Bacteria</taxon>
        <taxon>Bacillati</taxon>
        <taxon>Actinomycetota</taxon>
        <taxon>Actinomycetes</taxon>
        <taxon>Micromonosporales</taxon>
        <taxon>Micromonosporaceae</taxon>
        <taxon>Micromonospora</taxon>
    </lineage>
</organism>
<dbReference type="RefSeq" id="WP_377544849.1">
    <property type="nucleotide sequence ID" value="NZ_JBHSBN010000006.1"/>
</dbReference>